<dbReference type="InterPro" id="IPR000600">
    <property type="entry name" value="ROK"/>
</dbReference>
<sequence length="302" mass="31949">MHHYLGIDLGGTKTEVAVLNADSEMLFRHRLPTPANTYPAILETIATLVQQARQSVGLATSTPVGLGIPGCVDARTGLVRGANTQVLNGKPFLKDLETHLKCGVRIENDANCLALSEAVDGAARGSALAFAVIAGTGCGGGLAIHQKVWSGRNALAGEWGHNPLPWPSQDELAVPRCWCGQTGCLESWLSGPAVAADHYRVTGEHCTAPQLVERAGQGDVAAFNTLSRLKDRLARALAQVVNLLDPDVIVLGGGISQIHLLYDGLTELISRHTFSRAVDTPVRPALHGDSSGVRGAAWLWRS</sequence>
<dbReference type="Pfam" id="PF00480">
    <property type="entry name" value="ROK"/>
    <property type="match status" value="1"/>
</dbReference>
<dbReference type="PANTHER" id="PTHR18964:SF174">
    <property type="entry name" value="D-ALLOSE KINASE-RELATED"/>
    <property type="match status" value="1"/>
</dbReference>
<dbReference type="InterPro" id="IPR043129">
    <property type="entry name" value="ATPase_NBD"/>
</dbReference>
<comment type="caution">
    <text evidence="1">The sequence shown here is derived from an EMBL/GenBank/DDBJ whole genome shotgun (WGS) entry which is preliminary data.</text>
</comment>
<dbReference type="EMBL" id="BSOJ01000018">
    <property type="protein sequence ID" value="GLR26749.1"/>
    <property type="molecule type" value="Genomic_DNA"/>
</dbReference>
<dbReference type="Gene3D" id="3.30.420.40">
    <property type="match status" value="2"/>
</dbReference>
<dbReference type="CDD" id="cd24066">
    <property type="entry name" value="ASKHA_NBD_ROK_EcFRK-like"/>
    <property type="match status" value="1"/>
</dbReference>
<reference evidence="2" key="1">
    <citation type="journal article" date="2019" name="Int. J. Syst. Evol. Microbiol.">
        <title>The Global Catalogue of Microorganisms (GCM) 10K type strain sequencing project: providing services to taxonomists for standard genome sequencing and annotation.</title>
        <authorList>
            <consortium name="The Broad Institute Genomics Platform"/>
            <consortium name="The Broad Institute Genome Sequencing Center for Infectious Disease"/>
            <person name="Wu L."/>
            <person name="Ma J."/>
        </authorList>
    </citation>
    <scope>NUCLEOTIDE SEQUENCE [LARGE SCALE GENOMIC DNA]</scope>
    <source>
        <strain evidence="2">NBRC 105857</strain>
    </source>
</reference>
<evidence type="ECO:0000313" key="2">
    <source>
        <dbReference type="Proteomes" id="UP001156664"/>
    </source>
</evidence>
<dbReference type="SUPFAM" id="SSF53067">
    <property type="entry name" value="Actin-like ATPase domain"/>
    <property type="match status" value="1"/>
</dbReference>
<dbReference type="Proteomes" id="UP001156664">
    <property type="component" value="Unassembled WGS sequence"/>
</dbReference>
<accession>A0ABQ5YVE8</accession>
<name>A0ABQ5YVE8_9BURK</name>
<dbReference type="RefSeq" id="WP_284281411.1">
    <property type="nucleotide sequence ID" value="NZ_BSOJ01000018.1"/>
</dbReference>
<organism evidence="1 2">
    <name type="scientific">Limnobacter litoralis</name>
    <dbReference type="NCBI Taxonomy" id="481366"/>
    <lineage>
        <taxon>Bacteria</taxon>
        <taxon>Pseudomonadati</taxon>
        <taxon>Pseudomonadota</taxon>
        <taxon>Betaproteobacteria</taxon>
        <taxon>Burkholderiales</taxon>
        <taxon>Burkholderiaceae</taxon>
        <taxon>Limnobacter</taxon>
    </lineage>
</organism>
<evidence type="ECO:0000313" key="1">
    <source>
        <dbReference type="EMBL" id="GLR26749.1"/>
    </source>
</evidence>
<protein>
    <submittedName>
        <fullName evidence="1">Fructokinase</fullName>
    </submittedName>
</protein>
<keyword evidence="2" id="KW-1185">Reference proteome</keyword>
<proteinExistence type="predicted"/>
<dbReference type="PANTHER" id="PTHR18964">
    <property type="entry name" value="ROK (REPRESSOR, ORF, KINASE) FAMILY"/>
    <property type="match status" value="1"/>
</dbReference>
<gene>
    <name evidence="1" type="ORF">GCM10007875_18390</name>
</gene>